<dbReference type="EMBL" id="CAJJDM010000047">
    <property type="protein sequence ID" value="CAD8071376.1"/>
    <property type="molecule type" value="Genomic_DNA"/>
</dbReference>
<dbReference type="AlphaFoldDB" id="A0A8S1M4C3"/>
<proteinExistence type="predicted"/>
<dbReference type="OMA" id="KETHEWI"/>
<evidence type="ECO:0000313" key="1">
    <source>
        <dbReference type="EMBL" id="CAD8071376.1"/>
    </source>
</evidence>
<name>A0A8S1M4C3_PARPR</name>
<accession>A0A8S1M4C3</accession>
<comment type="caution">
    <text evidence="1">The sequence shown here is derived from an EMBL/GenBank/DDBJ whole genome shotgun (WGS) entry which is preliminary data.</text>
</comment>
<dbReference type="Proteomes" id="UP000688137">
    <property type="component" value="Unassembled WGS sequence"/>
</dbReference>
<organism evidence="1 2">
    <name type="scientific">Paramecium primaurelia</name>
    <dbReference type="NCBI Taxonomy" id="5886"/>
    <lineage>
        <taxon>Eukaryota</taxon>
        <taxon>Sar</taxon>
        <taxon>Alveolata</taxon>
        <taxon>Ciliophora</taxon>
        <taxon>Intramacronucleata</taxon>
        <taxon>Oligohymenophorea</taxon>
        <taxon>Peniculida</taxon>
        <taxon>Parameciidae</taxon>
        <taxon>Paramecium</taxon>
    </lineage>
</organism>
<sequence length="501" mass="60099">MMVNIRIIPTMQHLSVAFETEITIEDLKEYLFEEYDPNFMLKRFKKNGWRCYSQQRQCFLQPYQQLGNYHEDTLIFYFDESSESQEKQESSESENIIQTQSIIKPLDDSIHHNMNQKIEDSNLEDNTNNIIIHIIVYFQSSTFAVELDQNSKIQEIFDELINHYNQKHKKLNKNDNIHELVCHSQQRNFYLKFDEIIGNYPNDILTFTNLENLNQISLIKSDYIFQKQLLSIYVKVDQRNLEVMEINKNTQIQDILSSIKNKYKIQENYDKWRCYSEARKCYLNIQQQFGYYPNDQLIISTEYELQQYQTLQRIKQMKNEIKDKLQNIKTSILEDLNQIEKLMINCLKNQKETILKLFSENTLVNTQKLREYILEKKKENIKIYRNASQLQQITQKWRDEFNQIGCQKKVEDQEVNLLINKQTSGIELLQYLKDYFSKIQVKNKTGIDLQCYSLKYEKIIDLENQLSLEVQQDDTIVIGNFLVIFRSSDENDFDLNVQKLQ</sequence>
<keyword evidence="2" id="KW-1185">Reference proteome</keyword>
<protein>
    <submittedName>
        <fullName evidence="1">Uncharacterized protein</fullName>
    </submittedName>
</protein>
<reference evidence="1" key="1">
    <citation type="submission" date="2021-01" db="EMBL/GenBank/DDBJ databases">
        <authorList>
            <consortium name="Genoscope - CEA"/>
            <person name="William W."/>
        </authorList>
    </citation>
    <scope>NUCLEOTIDE SEQUENCE</scope>
</reference>
<gene>
    <name evidence="1" type="ORF">PPRIM_AZ9-3.1.T0470150</name>
</gene>
<evidence type="ECO:0000313" key="2">
    <source>
        <dbReference type="Proteomes" id="UP000688137"/>
    </source>
</evidence>